<evidence type="ECO:0000313" key="2">
    <source>
        <dbReference type="EMBL" id="MFC0322657.1"/>
    </source>
</evidence>
<dbReference type="EMBL" id="JBHLWA010000014">
    <property type="protein sequence ID" value="MFC0322657.1"/>
    <property type="molecule type" value="Genomic_DNA"/>
</dbReference>
<protein>
    <submittedName>
        <fullName evidence="2">Prepilin-type cleavage/methylation domain-containing protein</fullName>
    </submittedName>
</protein>
<gene>
    <name evidence="2" type="ORF">ACFFHT_03650</name>
</gene>
<dbReference type="RefSeq" id="WP_382373569.1">
    <property type="nucleotide sequence ID" value="NZ_JBHLWA010000014.1"/>
</dbReference>
<evidence type="ECO:0000313" key="3">
    <source>
        <dbReference type="Proteomes" id="UP001589769"/>
    </source>
</evidence>
<dbReference type="Proteomes" id="UP001589769">
    <property type="component" value="Unassembled WGS sequence"/>
</dbReference>
<keyword evidence="1" id="KW-0812">Transmembrane</keyword>
<proteinExistence type="predicted"/>
<keyword evidence="1" id="KW-1133">Transmembrane helix</keyword>
<accession>A0ABV6HVK6</accession>
<reference evidence="2 3" key="1">
    <citation type="submission" date="2024-09" db="EMBL/GenBank/DDBJ databases">
        <authorList>
            <person name="Sun Q."/>
            <person name="Mori K."/>
        </authorList>
    </citation>
    <scope>NUCLEOTIDE SEQUENCE [LARGE SCALE GENOMIC DNA]</scope>
    <source>
        <strain evidence="2 3">CCM 7538</strain>
    </source>
</reference>
<organism evidence="2 3">
    <name type="scientific">Gallibacterium melopsittaci</name>
    <dbReference type="NCBI Taxonomy" id="516063"/>
    <lineage>
        <taxon>Bacteria</taxon>
        <taxon>Pseudomonadati</taxon>
        <taxon>Pseudomonadota</taxon>
        <taxon>Gammaproteobacteria</taxon>
        <taxon>Pasteurellales</taxon>
        <taxon>Pasteurellaceae</taxon>
        <taxon>Gallibacterium</taxon>
    </lineage>
</organism>
<comment type="caution">
    <text evidence="2">The sequence shown here is derived from an EMBL/GenBank/DDBJ whole genome shotgun (WGS) entry which is preliminary data.</text>
</comment>
<evidence type="ECO:0000256" key="1">
    <source>
        <dbReference type="SAM" id="Phobius"/>
    </source>
</evidence>
<name>A0ABV6HVK6_9PAST</name>
<feature type="transmembrane region" description="Helical" evidence="1">
    <location>
        <begin position="6"/>
        <end position="25"/>
    </location>
</feature>
<keyword evidence="3" id="KW-1185">Reference proteome</keyword>
<keyword evidence="1" id="KW-0472">Membrane</keyword>
<sequence>MQKYYAGITLIEVLTVLLIMTLVMFGMMPTWQQFNTQIRLYIEQWRLQQYLLQVQQRANHTMTNWKLRASISADRQRWCLIAQEGESLCDCLSLANCSETAKLVYYPYTKNINFITKEYYPQLITSFDNTRHTMRNACFLLQSGSQRVLFKYSGVGGVKITNNDSTSACLNYAL</sequence>
<dbReference type="PROSITE" id="PS00409">
    <property type="entry name" value="PROKAR_NTER_METHYL"/>
    <property type="match status" value="1"/>
</dbReference>
<dbReference type="InterPro" id="IPR012902">
    <property type="entry name" value="N_methyl_site"/>
</dbReference>